<dbReference type="InterPro" id="IPR018200">
    <property type="entry name" value="USP_CS"/>
</dbReference>
<evidence type="ECO:0000256" key="7">
    <source>
        <dbReference type="ARBA" id="ARBA00022723"/>
    </source>
</evidence>
<feature type="domain" description="DUSP" evidence="17">
    <location>
        <begin position="612"/>
        <end position="707"/>
    </location>
</feature>
<dbReference type="InterPro" id="IPR050185">
    <property type="entry name" value="Ub_carboxyl-term_hydrolase"/>
</dbReference>
<dbReference type="AlphaFoldDB" id="A0A1B6C8B0"/>
<dbReference type="SUPFAM" id="SSF54001">
    <property type="entry name" value="Cysteine proteinases"/>
    <property type="match status" value="1"/>
</dbReference>
<keyword evidence="13" id="KW-0833">Ubl conjugation pathway</keyword>
<dbReference type="GO" id="GO:0048471">
    <property type="term" value="C:perinuclear region of cytoplasm"/>
    <property type="evidence" value="ECO:0007669"/>
    <property type="project" value="UniProtKB-SubCell"/>
</dbReference>
<keyword evidence="13" id="KW-0378">Hydrolase</keyword>
<feature type="compositionally biased region" description="Polar residues" evidence="14">
    <location>
        <begin position="348"/>
        <end position="366"/>
    </location>
</feature>
<dbReference type="Gene3D" id="3.30.2230.10">
    <property type="entry name" value="DUSP-like"/>
    <property type="match status" value="2"/>
</dbReference>
<evidence type="ECO:0000256" key="1">
    <source>
        <dbReference type="ARBA" id="ARBA00000707"/>
    </source>
</evidence>
<dbReference type="PROSITE" id="PS50271">
    <property type="entry name" value="ZF_UBP"/>
    <property type="match status" value="1"/>
</dbReference>
<evidence type="ECO:0000256" key="4">
    <source>
        <dbReference type="ARBA" id="ARBA00008269"/>
    </source>
</evidence>
<dbReference type="GO" id="GO:0005813">
    <property type="term" value="C:centrosome"/>
    <property type="evidence" value="ECO:0007669"/>
    <property type="project" value="UniProtKB-SubCell"/>
</dbReference>
<dbReference type="Pfam" id="PF06337">
    <property type="entry name" value="DUSP"/>
    <property type="match status" value="2"/>
</dbReference>
<accession>A0A1B6C8B0</accession>
<evidence type="ECO:0000256" key="10">
    <source>
        <dbReference type="ARBA" id="ARBA00022833"/>
    </source>
</evidence>
<dbReference type="PANTHER" id="PTHR21646">
    <property type="entry name" value="UBIQUITIN CARBOXYL-TERMINAL HYDROLASE"/>
    <property type="match status" value="1"/>
</dbReference>
<evidence type="ECO:0000259" key="15">
    <source>
        <dbReference type="PROSITE" id="PS50235"/>
    </source>
</evidence>
<keyword evidence="7" id="KW-0479">Metal-binding</keyword>
<dbReference type="InterPro" id="IPR013083">
    <property type="entry name" value="Znf_RING/FYVE/PHD"/>
</dbReference>
<evidence type="ECO:0000256" key="14">
    <source>
        <dbReference type="SAM" id="MobiDB-lite"/>
    </source>
</evidence>
<evidence type="ECO:0000256" key="8">
    <source>
        <dbReference type="ARBA" id="ARBA00022737"/>
    </source>
</evidence>
<feature type="domain" description="DUSP" evidence="17">
    <location>
        <begin position="716"/>
        <end position="813"/>
    </location>
</feature>
<name>A0A1B6C8B0_9HEMI</name>
<keyword evidence="13" id="KW-0788">Thiol protease</keyword>
<feature type="domain" description="UBP-type" evidence="16">
    <location>
        <begin position="7"/>
        <end position="113"/>
    </location>
</feature>
<evidence type="ECO:0000256" key="3">
    <source>
        <dbReference type="ARBA" id="ARBA00004556"/>
    </source>
</evidence>
<dbReference type="PANTHER" id="PTHR21646:SF86">
    <property type="entry name" value="UBIQUITIN CARBOXYL-TERMINAL HYDROLASE"/>
    <property type="match status" value="1"/>
</dbReference>
<feature type="compositionally biased region" description="Low complexity" evidence="14">
    <location>
        <begin position="315"/>
        <end position="327"/>
    </location>
</feature>
<dbReference type="GO" id="GO:0008270">
    <property type="term" value="F:zinc ion binding"/>
    <property type="evidence" value="ECO:0007669"/>
    <property type="project" value="UniProtKB-KW"/>
</dbReference>
<dbReference type="PROSITE" id="PS00972">
    <property type="entry name" value="USP_1"/>
    <property type="match status" value="1"/>
</dbReference>
<evidence type="ECO:0000256" key="5">
    <source>
        <dbReference type="ARBA" id="ARBA00022490"/>
    </source>
</evidence>
<comment type="subcellular location">
    <subcellularLocation>
        <location evidence="2">Cytoplasm</location>
        <location evidence="2">Cytoskeleton</location>
        <location evidence="2">Microtubule organizing center</location>
        <location evidence="2">Centrosome</location>
    </subcellularLocation>
    <subcellularLocation>
        <location evidence="3">Cytoplasm</location>
        <location evidence="3">Perinuclear region</location>
    </subcellularLocation>
</comment>
<keyword evidence="13" id="KW-0645">Protease</keyword>
<keyword evidence="6" id="KW-0254">Endocytosis</keyword>
<keyword evidence="9 12" id="KW-0863">Zinc-finger</keyword>
<protein>
    <recommendedName>
        <fullName evidence="13">Ubiquitin carboxyl-terminal hydrolase</fullName>
        <ecNumber evidence="13">3.4.19.12</ecNumber>
    </recommendedName>
</protein>
<dbReference type="GO" id="GO:0006897">
    <property type="term" value="P:endocytosis"/>
    <property type="evidence" value="ECO:0007669"/>
    <property type="project" value="UniProtKB-KW"/>
</dbReference>
<dbReference type="SMART" id="SM00695">
    <property type="entry name" value="DUSP"/>
    <property type="match status" value="2"/>
</dbReference>
<evidence type="ECO:0000256" key="2">
    <source>
        <dbReference type="ARBA" id="ARBA00004300"/>
    </source>
</evidence>
<dbReference type="SUPFAM" id="SSF57850">
    <property type="entry name" value="RING/U-box"/>
    <property type="match status" value="1"/>
</dbReference>
<evidence type="ECO:0000313" key="18">
    <source>
        <dbReference type="EMBL" id="JAS09470.1"/>
    </source>
</evidence>
<dbReference type="GO" id="GO:0016579">
    <property type="term" value="P:protein deubiquitination"/>
    <property type="evidence" value="ECO:0007669"/>
    <property type="project" value="InterPro"/>
</dbReference>
<keyword evidence="11" id="KW-0206">Cytoskeleton</keyword>
<feature type="compositionally biased region" description="Low complexity" evidence="14">
    <location>
        <begin position="830"/>
        <end position="840"/>
    </location>
</feature>
<dbReference type="Gene3D" id="3.90.70.10">
    <property type="entry name" value="Cysteine proteinases"/>
    <property type="match status" value="1"/>
</dbReference>
<sequence>MAAQLSLRCVHSNNSEMVLQHDIELAKEQAKCHACDVKGPNLWLCLYKECLTVACGDNGTDHSLMHHKKLNNHCVHLNLSTLRIWCYLCDTEIFWESNASYTEQHQVPISCQFRHGDSIDDESDDSRSTIDDSNKPTGLTGLQNIGNTCYMNAALQALSNTPPLTQFFLSCGAGVLNTLEHNKKPPTLSRNFLRLMQELWHQKRAGYVAPTGILYGIRNAHPMFRGYYQHDTQEFLRCFMDQLHEELKVPLIEPPPPHNSRQPFHIRRVSSVDELSEEEVESSRSNMSNIIEAEGGGASSQSEGEEYETCDSGVSERSSLSDEGSSAEIKRNRSFSRSRSPTQDRLRSKLTSKSQNYLSTHASPTRGNHRRKTQVKYRSIISDVFDGKVLSSVQCLTCNRISTRIETFQDLSLPIPNRDHLNMLHQGSVNIAKCSQLYDIDQGWFTWLWDWVCSFFWGPTVGLHDCLAAFFSADELKGDNMYSCEKCNKLRNGVKYSKVLELPEVLCIHLKRFRHELMFSSKINNYVTFPLEGLDLRPYLHKDCVSQVTTYDLVSVICHHGAAGSGGHYTCYSLNGHSEQWYEFDDLCVTRVTPETVRNSEAYVLFYRKNGSSINQYRQRVGHLLQLSAEDPGIRYLLSKQWVNRFNTFSEPGPIDNTDFLCIHGQLIPERNNPNLMQLMTDVTAPVWDYLYEKFGGGPVCTLAQLTSCEICLIESYLKPEVQLREFTILAHDYQLTNGGQLYALATNWFGLWDSYVKGQTGEPPGPIDNSALAYIEGNITPGKDFIQVTSDQWGMLYRIYGGGPEVLVHPQPPASPKTRKKSHDHENNSEVWSNSNSVNNLHMPVNNQSGDFNPDLELMEVCPVGPQESLDTKLELTSATVSLSDVRITTNEPIEQNHIPAEIC</sequence>
<evidence type="ECO:0000259" key="17">
    <source>
        <dbReference type="PROSITE" id="PS51283"/>
    </source>
</evidence>
<dbReference type="SUPFAM" id="SSF143791">
    <property type="entry name" value="DUSP-like"/>
    <property type="match status" value="2"/>
</dbReference>
<feature type="compositionally biased region" description="Basic and acidic residues" evidence="14">
    <location>
        <begin position="125"/>
        <end position="134"/>
    </location>
</feature>
<dbReference type="EMBL" id="GEDC01027828">
    <property type="protein sequence ID" value="JAS09470.1"/>
    <property type="molecule type" value="Transcribed_RNA"/>
</dbReference>
<feature type="region of interest" description="Disordered" evidence="14">
    <location>
        <begin position="118"/>
        <end position="138"/>
    </location>
</feature>
<keyword evidence="5" id="KW-0963">Cytoplasm</keyword>
<comment type="catalytic activity">
    <reaction evidence="1 13">
        <text>Thiol-dependent hydrolysis of ester, thioester, amide, peptide and isopeptide bonds formed by the C-terminal Gly of ubiquitin (a 76-residue protein attached to proteins as an intracellular targeting signal).</text>
        <dbReference type="EC" id="3.4.19.12"/>
    </reaction>
</comment>
<feature type="domain" description="USP" evidence="15">
    <location>
        <begin position="140"/>
        <end position="610"/>
    </location>
</feature>
<gene>
    <name evidence="18" type="ORF">g.23064</name>
</gene>
<dbReference type="PROSITE" id="PS50235">
    <property type="entry name" value="USP_3"/>
    <property type="match status" value="1"/>
</dbReference>
<evidence type="ECO:0000256" key="9">
    <source>
        <dbReference type="ARBA" id="ARBA00022771"/>
    </source>
</evidence>
<dbReference type="GO" id="GO:0006508">
    <property type="term" value="P:proteolysis"/>
    <property type="evidence" value="ECO:0007669"/>
    <property type="project" value="UniProtKB-KW"/>
</dbReference>
<evidence type="ECO:0000256" key="13">
    <source>
        <dbReference type="RuleBase" id="RU366025"/>
    </source>
</evidence>
<comment type="similarity">
    <text evidence="4">Belongs to the peptidase C19 family. USP20/USP33 subfamily.</text>
</comment>
<dbReference type="PROSITE" id="PS00973">
    <property type="entry name" value="USP_2"/>
    <property type="match status" value="1"/>
</dbReference>
<keyword evidence="8" id="KW-0677">Repeat</keyword>
<organism evidence="18">
    <name type="scientific">Clastoptera arizonana</name>
    <name type="common">Arizona spittle bug</name>
    <dbReference type="NCBI Taxonomy" id="38151"/>
    <lineage>
        <taxon>Eukaryota</taxon>
        <taxon>Metazoa</taxon>
        <taxon>Ecdysozoa</taxon>
        <taxon>Arthropoda</taxon>
        <taxon>Hexapoda</taxon>
        <taxon>Insecta</taxon>
        <taxon>Pterygota</taxon>
        <taxon>Neoptera</taxon>
        <taxon>Paraneoptera</taxon>
        <taxon>Hemiptera</taxon>
        <taxon>Auchenorrhyncha</taxon>
        <taxon>Cercopoidea</taxon>
        <taxon>Clastopteridae</taxon>
        <taxon>Clastoptera</taxon>
    </lineage>
</organism>
<dbReference type="PROSITE" id="PS51283">
    <property type="entry name" value="DUSP"/>
    <property type="match status" value="2"/>
</dbReference>
<dbReference type="CDD" id="cd02674">
    <property type="entry name" value="Peptidase_C19R"/>
    <property type="match status" value="1"/>
</dbReference>
<keyword evidence="10" id="KW-0862">Zinc</keyword>
<dbReference type="InterPro" id="IPR028889">
    <property type="entry name" value="USP"/>
</dbReference>
<dbReference type="InterPro" id="IPR038765">
    <property type="entry name" value="Papain-like_cys_pep_sf"/>
</dbReference>
<proteinExistence type="inferred from homology"/>
<feature type="region of interest" description="Disordered" evidence="14">
    <location>
        <begin position="294"/>
        <end position="373"/>
    </location>
</feature>
<dbReference type="GO" id="GO:0004843">
    <property type="term" value="F:cysteine-type deubiquitinase activity"/>
    <property type="evidence" value="ECO:0007669"/>
    <property type="project" value="UniProtKB-UniRule"/>
</dbReference>
<reference evidence="18" key="1">
    <citation type="submission" date="2015-12" db="EMBL/GenBank/DDBJ databases">
        <title>De novo transcriptome assembly of four potential Pierce s Disease insect vectors from Arizona vineyards.</title>
        <authorList>
            <person name="Tassone E.E."/>
        </authorList>
    </citation>
    <scope>NUCLEOTIDE SEQUENCE</scope>
</reference>
<dbReference type="Pfam" id="PF02148">
    <property type="entry name" value="zf-UBP"/>
    <property type="match status" value="1"/>
</dbReference>
<dbReference type="InterPro" id="IPR006615">
    <property type="entry name" value="Pept_C19_DUSP"/>
</dbReference>
<evidence type="ECO:0000256" key="6">
    <source>
        <dbReference type="ARBA" id="ARBA00022583"/>
    </source>
</evidence>
<dbReference type="EC" id="3.4.19.12" evidence="13"/>
<dbReference type="Pfam" id="PF00443">
    <property type="entry name" value="UCH"/>
    <property type="match status" value="1"/>
</dbReference>
<dbReference type="InterPro" id="IPR035927">
    <property type="entry name" value="DUSP-like_sf"/>
</dbReference>
<evidence type="ECO:0000256" key="11">
    <source>
        <dbReference type="ARBA" id="ARBA00023212"/>
    </source>
</evidence>
<dbReference type="InterPro" id="IPR001607">
    <property type="entry name" value="Znf_UBP"/>
</dbReference>
<evidence type="ECO:0000256" key="12">
    <source>
        <dbReference type="PROSITE-ProRule" id="PRU00502"/>
    </source>
</evidence>
<dbReference type="Gene3D" id="3.30.40.10">
    <property type="entry name" value="Zinc/RING finger domain, C3HC4 (zinc finger)"/>
    <property type="match status" value="1"/>
</dbReference>
<dbReference type="InterPro" id="IPR001394">
    <property type="entry name" value="Peptidase_C19_UCH"/>
</dbReference>
<evidence type="ECO:0000259" key="16">
    <source>
        <dbReference type="PROSITE" id="PS50271"/>
    </source>
</evidence>
<feature type="region of interest" description="Disordered" evidence="14">
    <location>
        <begin position="811"/>
        <end position="840"/>
    </location>
</feature>